<name>A0AAW5K535_9FIRM</name>
<feature type="domain" description="VanZ-like" evidence="2">
    <location>
        <begin position="52"/>
        <end position="193"/>
    </location>
</feature>
<feature type="transmembrane region" description="Helical" evidence="1">
    <location>
        <begin position="176"/>
        <end position="197"/>
    </location>
</feature>
<dbReference type="AlphaFoldDB" id="A0AAW5K535"/>
<gene>
    <name evidence="3" type="ORF">NE646_00245</name>
</gene>
<proteinExistence type="predicted"/>
<evidence type="ECO:0000259" key="2">
    <source>
        <dbReference type="Pfam" id="PF04892"/>
    </source>
</evidence>
<keyword evidence="1" id="KW-0812">Transmembrane</keyword>
<organism evidence="3 4">
    <name type="scientific">Bittarella massiliensis</name>
    <name type="common">ex Durand et al. 2017</name>
    <dbReference type="NCBI Taxonomy" id="1720313"/>
    <lineage>
        <taxon>Bacteria</taxon>
        <taxon>Bacillati</taxon>
        <taxon>Bacillota</taxon>
        <taxon>Clostridia</taxon>
        <taxon>Eubacteriales</taxon>
        <taxon>Oscillospiraceae</taxon>
        <taxon>Bittarella (ex Durand et al. 2017)</taxon>
    </lineage>
</organism>
<dbReference type="Proteomes" id="UP001205063">
    <property type="component" value="Unassembled WGS sequence"/>
</dbReference>
<feature type="transmembrane region" description="Helical" evidence="1">
    <location>
        <begin position="14"/>
        <end position="36"/>
    </location>
</feature>
<keyword evidence="1" id="KW-0472">Membrane</keyword>
<reference evidence="3" key="1">
    <citation type="submission" date="2022-06" db="EMBL/GenBank/DDBJ databases">
        <title>Isolation of gut microbiota from human fecal samples.</title>
        <authorList>
            <person name="Pamer E.G."/>
            <person name="Barat B."/>
            <person name="Waligurski E."/>
            <person name="Medina S."/>
            <person name="Paddock L."/>
            <person name="Mostad J."/>
        </authorList>
    </citation>
    <scope>NUCLEOTIDE SEQUENCE</scope>
    <source>
        <strain evidence="3">DFI.7.96</strain>
    </source>
</reference>
<sequence>MPVITPLGSYLPGFLSLTPLGGAALGALAFLFCRRFTRCGREVGGGRLLLLALLFLWAGVVFSLTIPIAFPSQWHPGANVQYVLASIQYRPLESSLLIYKNCASIQNYWPFLRLVVGNFFLLAPFGVLLPALWPRRWKLGRVALLAGGISLGIEGSQLLLNLLCGSLVRTVEVDDLILNLSGCVACYLLFALCRAIWRRCRKKAAR</sequence>
<comment type="caution">
    <text evidence="3">The sequence shown here is derived from an EMBL/GenBank/DDBJ whole genome shotgun (WGS) entry which is preliminary data.</text>
</comment>
<evidence type="ECO:0000313" key="3">
    <source>
        <dbReference type="EMBL" id="MCQ4948101.1"/>
    </source>
</evidence>
<feature type="transmembrane region" description="Helical" evidence="1">
    <location>
        <begin position="111"/>
        <end position="133"/>
    </location>
</feature>
<feature type="transmembrane region" description="Helical" evidence="1">
    <location>
        <begin position="48"/>
        <end position="70"/>
    </location>
</feature>
<protein>
    <submittedName>
        <fullName evidence="3">VanZ family protein</fullName>
    </submittedName>
</protein>
<dbReference type="Pfam" id="PF04892">
    <property type="entry name" value="VanZ"/>
    <property type="match status" value="1"/>
</dbReference>
<accession>A0AAW5K535</accession>
<dbReference type="EMBL" id="JANGAB010000001">
    <property type="protein sequence ID" value="MCQ4948101.1"/>
    <property type="molecule type" value="Genomic_DNA"/>
</dbReference>
<dbReference type="InterPro" id="IPR053150">
    <property type="entry name" value="Teicoplanin_resist-assoc"/>
</dbReference>
<keyword evidence="1" id="KW-1133">Transmembrane helix</keyword>
<evidence type="ECO:0000313" key="4">
    <source>
        <dbReference type="Proteomes" id="UP001205063"/>
    </source>
</evidence>
<feature type="transmembrane region" description="Helical" evidence="1">
    <location>
        <begin position="142"/>
        <end position="164"/>
    </location>
</feature>
<dbReference type="PANTHER" id="PTHR36834">
    <property type="entry name" value="MEMBRANE PROTEIN-RELATED"/>
    <property type="match status" value="1"/>
</dbReference>
<dbReference type="RefSeq" id="WP_256135084.1">
    <property type="nucleotide sequence ID" value="NZ_JANGAB010000001.1"/>
</dbReference>
<dbReference type="PANTHER" id="PTHR36834:SF1">
    <property type="entry name" value="INTEGRAL MEMBRANE PROTEIN"/>
    <property type="match status" value="1"/>
</dbReference>
<dbReference type="InterPro" id="IPR006976">
    <property type="entry name" value="VanZ-like"/>
</dbReference>
<evidence type="ECO:0000256" key="1">
    <source>
        <dbReference type="SAM" id="Phobius"/>
    </source>
</evidence>